<evidence type="ECO:0000313" key="1">
    <source>
        <dbReference type="EMBL" id="WAR25729.1"/>
    </source>
</evidence>
<sequence>RFYGRNVKVLKSKSHIDPVLSKIIDTKRMVIQMTNESQRREFIQSLKQAVTDHEDVVDCHETKEKHIYMQAFTQKKRNPLLERFFKIVFSE</sequence>
<reference evidence="1" key="1">
    <citation type="submission" date="2022-11" db="EMBL/GenBank/DDBJ databases">
        <title>Centuries of genome instability and evolution in soft-shell clam transmissible cancer (bioRxiv).</title>
        <authorList>
            <person name="Hart S.F.M."/>
            <person name="Yonemitsu M.A."/>
            <person name="Giersch R.M."/>
            <person name="Beal B.F."/>
            <person name="Arriagada G."/>
            <person name="Davis B.W."/>
            <person name="Ostrander E.A."/>
            <person name="Goff S.P."/>
            <person name="Metzger M.J."/>
        </authorList>
    </citation>
    <scope>NUCLEOTIDE SEQUENCE</scope>
    <source>
        <strain evidence="1">MELC-2E11</strain>
        <tissue evidence="1">Siphon/mantle</tissue>
    </source>
</reference>
<proteinExistence type="predicted"/>
<gene>
    <name evidence="1" type="ORF">MAR_011433</name>
</gene>
<protein>
    <submittedName>
        <fullName evidence="1">Uncharacterized protein</fullName>
    </submittedName>
</protein>
<accession>A0ABY7FXW3</accession>
<dbReference type="EMBL" id="CP111025">
    <property type="protein sequence ID" value="WAR25729.1"/>
    <property type="molecule type" value="Genomic_DNA"/>
</dbReference>
<feature type="non-terminal residue" evidence="1">
    <location>
        <position position="1"/>
    </location>
</feature>
<keyword evidence="2" id="KW-1185">Reference proteome</keyword>
<evidence type="ECO:0000313" key="2">
    <source>
        <dbReference type="Proteomes" id="UP001164746"/>
    </source>
</evidence>
<organism evidence="1 2">
    <name type="scientific">Mya arenaria</name>
    <name type="common">Soft-shell clam</name>
    <dbReference type="NCBI Taxonomy" id="6604"/>
    <lineage>
        <taxon>Eukaryota</taxon>
        <taxon>Metazoa</taxon>
        <taxon>Spiralia</taxon>
        <taxon>Lophotrochozoa</taxon>
        <taxon>Mollusca</taxon>
        <taxon>Bivalvia</taxon>
        <taxon>Autobranchia</taxon>
        <taxon>Heteroconchia</taxon>
        <taxon>Euheterodonta</taxon>
        <taxon>Imparidentia</taxon>
        <taxon>Neoheterodontei</taxon>
        <taxon>Myida</taxon>
        <taxon>Myoidea</taxon>
        <taxon>Myidae</taxon>
        <taxon>Mya</taxon>
    </lineage>
</organism>
<dbReference type="Proteomes" id="UP001164746">
    <property type="component" value="Chromosome 14"/>
</dbReference>
<feature type="non-terminal residue" evidence="1">
    <location>
        <position position="91"/>
    </location>
</feature>
<name>A0ABY7FXW3_MYAAR</name>